<evidence type="ECO:0008006" key="3">
    <source>
        <dbReference type="Google" id="ProtNLM"/>
    </source>
</evidence>
<dbReference type="GeneID" id="84574596"/>
<reference evidence="1 2" key="1">
    <citation type="submission" date="2018-06" db="EMBL/GenBank/DDBJ databases">
        <authorList>
            <consortium name="Pathogen Informatics"/>
            <person name="Doyle S."/>
        </authorList>
    </citation>
    <scope>NUCLEOTIDE SEQUENCE [LARGE SCALE GENOMIC DNA]</scope>
    <source>
        <strain evidence="1 2">NCTC10254</strain>
    </source>
</reference>
<evidence type="ECO:0000313" key="1">
    <source>
        <dbReference type="EMBL" id="SPW33628.1"/>
    </source>
</evidence>
<protein>
    <recommendedName>
        <fullName evidence="3">ApeA N-terminal domain-containing protein</fullName>
    </recommendedName>
</protein>
<organism evidence="1 2">
    <name type="scientific">Corynebacterium matruchotii</name>
    <dbReference type="NCBI Taxonomy" id="43768"/>
    <lineage>
        <taxon>Bacteria</taxon>
        <taxon>Bacillati</taxon>
        <taxon>Actinomycetota</taxon>
        <taxon>Actinomycetes</taxon>
        <taxon>Mycobacteriales</taxon>
        <taxon>Corynebacteriaceae</taxon>
        <taxon>Corynebacterium</taxon>
    </lineage>
</organism>
<comment type="caution">
    <text evidence="1">The sequence shown here is derived from an EMBL/GenBank/DDBJ whole genome shotgun (WGS) entry which is preliminary data.</text>
</comment>
<proteinExistence type="predicted"/>
<accession>A0A6H9XP75</accession>
<sequence>MNDDSANEALELLKQEDMIYDSFVNDEDGWTVVYDEWYNQDHSNGGRYAYFAQPNQCEKIISHDEWDLRCDEGLPGFVVNRQNGEDILTYRRNNKAPEFEPLIIVQDFHGVEPNSLLLSEEFRLLMNLWQDPESGDFYMISDDDSKELTVRFTAEKVEIRTSILCCYQAARQLALVLVTDSVVYTQFRVPAESLQNLSFIKKTKDGLNRVSLSVVNDKTPGNGSCSRVLIKRILPPPPQEECGIWPFENKQKKYLEFIIGEDKYGHPIEYTCDPDKLANYFGKNPDAPHYLTPVFFKKDVLQRYYDDSKLYSVSDGYLACARKWRVQIDNNNLNVVSVFLGDIGRYIPSGHRQHWLSYNVPPIYSMSESGIRRSFLGQFVESDNPEHQFKHKYSELQKVWEQAWGWRLHREPAKQDAGAIKRLRVPLNEIEAEFKQQLLNLALVLVDLLNEKSIVKQCPEAKDEKGGISKLEYFLKHYSYPHVERDISVLRTVQTMRSRIAAHASGSNGQKYLDEQLNGKTTQEYFVLLLEKVVTMLDSLIAFAVDKAEQSKT</sequence>
<dbReference type="Proteomes" id="UP000249886">
    <property type="component" value="Unassembled WGS sequence"/>
</dbReference>
<name>A0A6H9XP75_9CORY</name>
<gene>
    <name evidence="1" type="ORF">NCTC10254_02410</name>
</gene>
<dbReference type="RefSeq" id="WP_005525547.1">
    <property type="nucleotide sequence ID" value="NZ_CP050134.2"/>
</dbReference>
<evidence type="ECO:0000313" key="2">
    <source>
        <dbReference type="Proteomes" id="UP000249886"/>
    </source>
</evidence>
<dbReference type="EMBL" id="UARK01000034">
    <property type="protein sequence ID" value="SPW33628.1"/>
    <property type="molecule type" value="Genomic_DNA"/>
</dbReference>
<dbReference type="AlphaFoldDB" id="A0A6H9XP75"/>